<comment type="caution">
    <text evidence="1">The sequence shown here is derived from an EMBL/GenBank/DDBJ whole genome shotgun (WGS) entry which is preliminary data.</text>
</comment>
<dbReference type="GO" id="GO:0030001">
    <property type="term" value="P:metal ion transport"/>
    <property type="evidence" value="ECO:0007669"/>
    <property type="project" value="InterPro"/>
</dbReference>
<dbReference type="GO" id="GO:0046872">
    <property type="term" value="F:metal ion binding"/>
    <property type="evidence" value="ECO:0007669"/>
    <property type="project" value="InterPro"/>
</dbReference>
<dbReference type="AlphaFoldDB" id="A0A2N7PI35"/>
<protein>
    <recommendedName>
        <fullName evidence="3">Zinc ABC transporter substrate-binding protein</fullName>
    </recommendedName>
</protein>
<gene>
    <name evidence="1" type="ORF">C0197_06530</name>
</gene>
<dbReference type="Proteomes" id="UP000235731">
    <property type="component" value="Unassembled WGS sequence"/>
</dbReference>
<evidence type="ECO:0008006" key="3">
    <source>
        <dbReference type="Google" id="ProtNLM"/>
    </source>
</evidence>
<sequence>MLLKRKIFFGLIFLGLLFYPCLLLAETWVVSSYPLYKIFSEIFAEKNLYLIQPPKGEFHFYEPLPKDWEMIKKAELVAILGTEPFAKKVYQLVPENKLFSLKDKDEEVPDPHLWFDLKRLREKLEELMEKRIIKKDPHYLKWKERLQKFLKELA</sequence>
<organism evidence="1 2">
    <name type="scientific">Caldimicrobium thiodismutans</name>
    <dbReference type="NCBI Taxonomy" id="1653476"/>
    <lineage>
        <taxon>Bacteria</taxon>
        <taxon>Pseudomonadati</taxon>
        <taxon>Thermodesulfobacteriota</taxon>
        <taxon>Thermodesulfobacteria</taxon>
        <taxon>Thermodesulfobacteriales</taxon>
        <taxon>Thermodesulfobacteriaceae</taxon>
        <taxon>Caldimicrobium</taxon>
    </lineage>
</organism>
<dbReference type="PANTHER" id="PTHR42953">
    <property type="entry name" value="HIGH-AFFINITY ZINC UPTAKE SYSTEM PROTEIN ZNUA-RELATED"/>
    <property type="match status" value="1"/>
</dbReference>
<dbReference type="InterPro" id="IPR050492">
    <property type="entry name" value="Bact_metal-bind_prot9"/>
</dbReference>
<reference evidence="1 2" key="1">
    <citation type="submission" date="2018-01" db="EMBL/GenBank/DDBJ databases">
        <title>Metagenomic assembled genomes from two thermal pools in the Uzon Caldera, Kamchatka, Russia.</title>
        <authorList>
            <person name="Wilkins L."/>
            <person name="Ettinger C."/>
        </authorList>
    </citation>
    <scope>NUCLEOTIDE SEQUENCE [LARGE SCALE GENOMIC DNA]</scope>
    <source>
        <strain evidence="1">ZAV-15</strain>
    </source>
</reference>
<proteinExistence type="predicted"/>
<dbReference type="InterPro" id="IPR006127">
    <property type="entry name" value="ZnuA-like"/>
</dbReference>
<dbReference type="EMBL" id="PNIE01000098">
    <property type="protein sequence ID" value="PMP60794.1"/>
    <property type="molecule type" value="Genomic_DNA"/>
</dbReference>
<accession>A0A2N7PI35</accession>
<evidence type="ECO:0000313" key="1">
    <source>
        <dbReference type="EMBL" id="PMP60794.1"/>
    </source>
</evidence>
<feature type="non-terminal residue" evidence="1">
    <location>
        <position position="154"/>
    </location>
</feature>
<name>A0A2N7PI35_9BACT</name>
<dbReference type="Gene3D" id="3.40.50.1980">
    <property type="entry name" value="Nitrogenase molybdenum iron protein domain"/>
    <property type="match status" value="1"/>
</dbReference>
<dbReference type="Pfam" id="PF01297">
    <property type="entry name" value="ZnuA"/>
    <property type="match status" value="1"/>
</dbReference>
<evidence type="ECO:0000313" key="2">
    <source>
        <dbReference type="Proteomes" id="UP000235731"/>
    </source>
</evidence>
<dbReference type="SUPFAM" id="SSF53807">
    <property type="entry name" value="Helical backbone' metal receptor"/>
    <property type="match status" value="1"/>
</dbReference>